<evidence type="ECO:0008006" key="4">
    <source>
        <dbReference type="Google" id="ProtNLM"/>
    </source>
</evidence>
<comment type="caution">
    <text evidence="2">The sequence shown here is derived from an EMBL/GenBank/DDBJ whole genome shotgun (WGS) entry which is preliminary data.</text>
</comment>
<dbReference type="Pfam" id="PF11951">
    <property type="entry name" value="Fungal_trans_2"/>
    <property type="match status" value="1"/>
</dbReference>
<protein>
    <recommendedName>
        <fullName evidence="4">Transcription factor domain-containing protein</fullName>
    </recommendedName>
</protein>
<sequence length="345" mass="38763">MWLEKTSQTIGPNAEDGPLSYSIFQYIDQAPALIHAIQSFTAGYEHFFEVGKIRLSLEERSMAMTLLCQQIKMGKTLLSLQFLTCWLLGISSTFIDEDVFDIGREHLLAARTMVDWLVAESPSLSTDLDRYVVGVYVYWDLTCSMLVDPSEQLPFINTTVFIQNYISQIDIESHPIIGGHIKLFLLLANLGRHCRTVMDTGCNCPDIEKSFQHSLENWVISDADIMWQRTVDSFVKHGLIMLYRLCGVPGNGSDPSADETEAEKDEARRATIDRLAVGAVKSLLSVPISSSFICLQPIPLLTAGSELSKDELDLRRQVVTRFEALFSYNRLPGNMRALELLQIGD</sequence>
<keyword evidence="3" id="KW-1185">Reference proteome</keyword>
<reference evidence="2 3" key="1">
    <citation type="submission" date="2019-06" db="EMBL/GenBank/DDBJ databases">
        <authorList>
            <person name="Broberg M."/>
        </authorList>
    </citation>
    <scope>NUCLEOTIDE SEQUENCE [LARGE SCALE GENOMIC DNA]</scope>
</reference>
<dbReference type="InterPro" id="IPR021858">
    <property type="entry name" value="Fun_TF"/>
</dbReference>
<evidence type="ECO:0000313" key="3">
    <source>
        <dbReference type="Proteomes" id="UP000766486"/>
    </source>
</evidence>
<gene>
    <name evidence="2" type="ORF">CLO192961_LOCUS391433</name>
</gene>
<name>A0ABY6UU23_BIOOC</name>
<dbReference type="Proteomes" id="UP000766486">
    <property type="component" value="Unassembled WGS sequence"/>
</dbReference>
<evidence type="ECO:0000256" key="1">
    <source>
        <dbReference type="ARBA" id="ARBA00023242"/>
    </source>
</evidence>
<proteinExistence type="predicted"/>
<evidence type="ECO:0000313" key="2">
    <source>
        <dbReference type="EMBL" id="VUC34753.1"/>
    </source>
</evidence>
<accession>A0ABY6UU23</accession>
<organism evidence="2 3">
    <name type="scientific">Bionectria ochroleuca</name>
    <name type="common">Gliocladium roseum</name>
    <dbReference type="NCBI Taxonomy" id="29856"/>
    <lineage>
        <taxon>Eukaryota</taxon>
        <taxon>Fungi</taxon>
        <taxon>Dikarya</taxon>
        <taxon>Ascomycota</taxon>
        <taxon>Pezizomycotina</taxon>
        <taxon>Sordariomycetes</taxon>
        <taxon>Hypocreomycetidae</taxon>
        <taxon>Hypocreales</taxon>
        <taxon>Bionectriaceae</taxon>
        <taxon>Clonostachys</taxon>
    </lineage>
</organism>
<keyword evidence="1" id="KW-0539">Nucleus</keyword>
<dbReference type="EMBL" id="CABFNS010000893">
    <property type="protein sequence ID" value="VUC34753.1"/>
    <property type="molecule type" value="Genomic_DNA"/>
</dbReference>